<reference evidence="1 2" key="1">
    <citation type="journal article" date="2023" name="Sci. Data">
        <title>Genome assembly of the Korean intertidal mud-creeper Batillaria attramentaria.</title>
        <authorList>
            <person name="Patra A.K."/>
            <person name="Ho P.T."/>
            <person name="Jun S."/>
            <person name="Lee S.J."/>
            <person name="Kim Y."/>
            <person name="Won Y.J."/>
        </authorList>
    </citation>
    <scope>NUCLEOTIDE SEQUENCE [LARGE SCALE GENOMIC DNA]</scope>
    <source>
        <strain evidence="1">Wonlab-2016</strain>
    </source>
</reference>
<dbReference type="Proteomes" id="UP001519460">
    <property type="component" value="Unassembled WGS sequence"/>
</dbReference>
<feature type="non-terminal residue" evidence="1">
    <location>
        <position position="68"/>
    </location>
</feature>
<name>A0ABD0M9U8_9CAEN</name>
<accession>A0ABD0M9U8</accession>
<keyword evidence="2" id="KW-1185">Reference proteome</keyword>
<dbReference type="EMBL" id="JACVVK020000001">
    <property type="protein sequence ID" value="KAK7508643.1"/>
    <property type="molecule type" value="Genomic_DNA"/>
</dbReference>
<gene>
    <name evidence="1" type="ORF">BaRGS_00000209</name>
</gene>
<proteinExistence type="predicted"/>
<evidence type="ECO:0000313" key="1">
    <source>
        <dbReference type="EMBL" id="KAK7508643.1"/>
    </source>
</evidence>
<evidence type="ECO:0000313" key="2">
    <source>
        <dbReference type="Proteomes" id="UP001519460"/>
    </source>
</evidence>
<protein>
    <submittedName>
        <fullName evidence="1">Uncharacterized protein</fullName>
    </submittedName>
</protein>
<organism evidence="1 2">
    <name type="scientific">Batillaria attramentaria</name>
    <dbReference type="NCBI Taxonomy" id="370345"/>
    <lineage>
        <taxon>Eukaryota</taxon>
        <taxon>Metazoa</taxon>
        <taxon>Spiralia</taxon>
        <taxon>Lophotrochozoa</taxon>
        <taxon>Mollusca</taxon>
        <taxon>Gastropoda</taxon>
        <taxon>Caenogastropoda</taxon>
        <taxon>Sorbeoconcha</taxon>
        <taxon>Cerithioidea</taxon>
        <taxon>Batillariidae</taxon>
        <taxon>Batillaria</taxon>
    </lineage>
</organism>
<sequence>MLWPKAKVGSPETCAPCSTSTVFDAPWLTGWPSRGRCRQCNIIGIELGASINDSLNAEISPATACRSE</sequence>
<dbReference type="AlphaFoldDB" id="A0ABD0M9U8"/>
<comment type="caution">
    <text evidence="1">The sequence shown here is derived from an EMBL/GenBank/DDBJ whole genome shotgun (WGS) entry which is preliminary data.</text>
</comment>